<dbReference type="RefSeq" id="WP_187255063.1">
    <property type="nucleotide sequence ID" value="NZ_JBHULF010000006.1"/>
</dbReference>
<keyword evidence="1" id="KW-0732">Signal</keyword>
<dbReference type="Gene3D" id="3.40.710.10">
    <property type="entry name" value="DD-peptidase/beta-lactamase superfamily"/>
    <property type="match status" value="1"/>
</dbReference>
<gene>
    <name evidence="3" type="ORF">BC349_01925</name>
</gene>
<dbReference type="Pfam" id="PF00144">
    <property type="entry name" value="Beta-lactamase"/>
    <property type="match status" value="1"/>
</dbReference>
<dbReference type="EMBL" id="MBUA01000001">
    <property type="protein sequence ID" value="MBC6489711.1"/>
    <property type="molecule type" value="Genomic_DNA"/>
</dbReference>
<evidence type="ECO:0000256" key="1">
    <source>
        <dbReference type="SAM" id="SignalP"/>
    </source>
</evidence>
<organism evidence="3 4">
    <name type="scientific">Flavihumibacter stibioxidans</name>
    <dbReference type="NCBI Taxonomy" id="1834163"/>
    <lineage>
        <taxon>Bacteria</taxon>
        <taxon>Pseudomonadati</taxon>
        <taxon>Bacteroidota</taxon>
        <taxon>Chitinophagia</taxon>
        <taxon>Chitinophagales</taxon>
        <taxon>Chitinophagaceae</taxon>
        <taxon>Flavihumibacter</taxon>
    </lineage>
</organism>
<name>A0ABR7M4X1_9BACT</name>
<dbReference type="InterPro" id="IPR012338">
    <property type="entry name" value="Beta-lactam/transpept-like"/>
</dbReference>
<dbReference type="PANTHER" id="PTHR46825">
    <property type="entry name" value="D-ALANYL-D-ALANINE-CARBOXYPEPTIDASE/ENDOPEPTIDASE AMPH"/>
    <property type="match status" value="1"/>
</dbReference>
<sequence>MRKFLFVLCFPLALQAQQPFADTARAIDKILNPWSGKNMPGVSIAISRNGQLVYANAVGMADLEHAVHNDTATIFEAGSVSKQFTAAAILLLEQQGKLSQQDDIRKFVPEMPDYGHPVRIYHLIHHLSGLRDWGAVAEVEGWPRSTRAHTNAHALQIMSRQKTLNNVPGAEYIYSNSNYNLMAIIVERVSGTSFQEFCRKHLFEPAGMHHTLWRHDYRQVVPRRAMAYQPTMTGFKTLMPFEDAHGNGGLLTTPADLVNWTAYIHAGKLGGQQLLQKQLERGRYNNGREMAYAAGLRIGTFNGQDLVTHSGATAGYRANLDYYPAQGLSIALLSNSSGTSPVDLAQKIAALFFPAPPTENSIIHSAKSDPVKLKPLAGWYRNTRSDEGILIAQKDSVLVLPSGKALEYLGGGRFGMQGYHLQFRNHQGRVDYFVVDQEETGDTVLFEAAVAPVVNKEYLTGFTGTFTSEEANATIRIRHGANGIQWEQLPTTLDNLRPSYRDGFEVPGGHIRFIRNSKKQVTGFHLSVGRARRILFRKL</sequence>
<feature type="signal peptide" evidence="1">
    <location>
        <begin position="1"/>
        <end position="21"/>
    </location>
</feature>
<comment type="caution">
    <text evidence="3">The sequence shown here is derived from an EMBL/GenBank/DDBJ whole genome shotgun (WGS) entry which is preliminary data.</text>
</comment>
<accession>A0ABR7M4X1</accession>
<evidence type="ECO:0000313" key="3">
    <source>
        <dbReference type="EMBL" id="MBC6489711.1"/>
    </source>
</evidence>
<dbReference type="SUPFAM" id="SSF56601">
    <property type="entry name" value="beta-lactamase/transpeptidase-like"/>
    <property type="match status" value="1"/>
</dbReference>
<dbReference type="PANTHER" id="PTHR46825:SF9">
    <property type="entry name" value="BETA-LACTAMASE-RELATED DOMAIN-CONTAINING PROTEIN"/>
    <property type="match status" value="1"/>
</dbReference>
<dbReference type="InterPro" id="IPR001466">
    <property type="entry name" value="Beta-lactam-related"/>
</dbReference>
<keyword evidence="4" id="KW-1185">Reference proteome</keyword>
<dbReference type="InterPro" id="IPR050491">
    <property type="entry name" value="AmpC-like"/>
</dbReference>
<feature type="domain" description="Beta-lactamase-related" evidence="2">
    <location>
        <begin position="36"/>
        <end position="344"/>
    </location>
</feature>
<evidence type="ECO:0000259" key="2">
    <source>
        <dbReference type="Pfam" id="PF00144"/>
    </source>
</evidence>
<evidence type="ECO:0000313" key="4">
    <source>
        <dbReference type="Proteomes" id="UP000765802"/>
    </source>
</evidence>
<protein>
    <recommendedName>
        <fullName evidence="2">Beta-lactamase-related domain-containing protein</fullName>
    </recommendedName>
</protein>
<proteinExistence type="predicted"/>
<feature type="chain" id="PRO_5047012941" description="Beta-lactamase-related domain-containing protein" evidence="1">
    <location>
        <begin position="22"/>
        <end position="539"/>
    </location>
</feature>
<dbReference type="Proteomes" id="UP000765802">
    <property type="component" value="Unassembled WGS sequence"/>
</dbReference>
<reference evidence="3 4" key="1">
    <citation type="submission" date="2016-07" db="EMBL/GenBank/DDBJ databases">
        <title>Genome analysis of Flavihumibacter stibioxidans YS-17.</title>
        <authorList>
            <person name="Shi K."/>
            <person name="Han Y."/>
            <person name="Wang G."/>
        </authorList>
    </citation>
    <scope>NUCLEOTIDE SEQUENCE [LARGE SCALE GENOMIC DNA]</scope>
    <source>
        <strain evidence="3 4">YS-17</strain>
    </source>
</reference>